<dbReference type="SMART" id="SM00312">
    <property type="entry name" value="PX"/>
    <property type="match status" value="1"/>
</dbReference>
<dbReference type="OMA" id="KHGMSNI"/>
<dbReference type="AlphaFoldDB" id="A0A1Y1I216"/>
<dbReference type="Pfam" id="PF00787">
    <property type="entry name" value="PX"/>
    <property type="match status" value="1"/>
</dbReference>
<accession>A0A1Y1I216</accession>
<evidence type="ECO:0000256" key="1">
    <source>
        <dbReference type="SAM" id="Coils"/>
    </source>
</evidence>
<dbReference type="PANTHER" id="PTHR46856">
    <property type="entry name" value="PX DOMAIN-CONTAINING PROTEIN EREL1-RELATED"/>
    <property type="match status" value="1"/>
</dbReference>
<dbReference type="PANTHER" id="PTHR46856:SF1">
    <property type="entry name" value="PX DOMAIN-CONTAINING PROTEIN EREL1-RELATED"/>
    <property type="match status" value="1"/>
</dbReference>
<feature type="region of interest" description="Disordered" evidence="2">
    <location>
        <begin position="746"/>
        <end position="774"/>
    </location>
</feature>
<proteinExistence type="predicted"/>
<keyword evidence="5" id="KW-1185">Reference proteome</keyword>
<dbReference type="Proteomes" id="UP000054558">
    <property type="component" value="Unassembled WGS sequence"/>
</dbReference>
<dbReference type="GO" id="GO:0035091">
    <property type="term" value="F:phosphatidylinositol binding"/>
    <property type="evidence" value="ECO:0007669"/>
    <property type="project" value="InterPro"/>
</dbReference>
<sequence length="830" mass="88644">MSSSTSKKLSPPRHRHDGTSPLPLGLDASRPPSQWTGKSTIWPHDAGGWSYCAMIPSFTTSPNRAGGSDTQPIVFYRVQVGIQSPTAVSTLRGILRRFSDFLKLHLALKKAFPRKKIAAPPSKKQLRLTWTAQLLEERRRNLEEWLQQLLEDLDMSRSAPVAVFLELEAVARHAAAVSSGDEIPATPTLIPGSNQSALAPSLPSPSNIGSASSSLPESPPSFQDGALFGSATPMIASSDAEDSEAESTAGRGGGRFDDPGRGLGRVTESQSDESVNRGKEAIARAAAARAAVAALKNMSKEGAESGGESMSDLDRSGATPGENGIHTERPEGGSLQTGEETGDREALRNTHEATGGEDGLQIDMAGLPNVRVPSSQPAPSPSKSVGVPRTASLPPHAGPRPSKLGARKGGEVVGTENRGGVAGTSGEAPAGRPLAHRRQLSTSSDISTSSWGVGSEASGLEAFDVHGGGLVAVGEMSKELKLALPLDQRGAVRRMLGALQRRLAAAKADMEDLIARLRQESALTEFLHSKVKDLEGELESARESGRETLRQAITAERERWTAVQWEVEEARVAQQAAEDEAERERGMRQELSEKLEKWEHEKAELEGQLESARQTAEALAAERDALDAQARADKKVLAKEIQKLRKAQPALKEEADAAARARDRLEEELAVERSRQRGAAQSRAALLHEVATLRQKLAESSVERIAKEDDGQGRKQGNGLATDSVELLAVSDNRIGCLLAEAQLLSEEVDPGDPSRDHADEASAPRPEEPGSEAAVRKVLAEVLMDNAQLRRALNSSLRALFTAPKTPLGGEENGVETAKRSGMLSRFLQ</sequence>
<feature type="region of interest" description="Disordered" evidence="2">
    <location>
        <begin position="1"/>
        <end position="39"/>
    </location>
</feature>
<dbReference type="OrthoDB" id="76516at2759"/>
<evidence type="ECO:0000313" key="4">
    <source>
        <dbReference type="EMBL" id="GAQ83479.1"/>
    </source>
</evidence>
<evidence type="ECO:0000259" key="3">
    <source>
        <dbReference type="PROSITE" id="PS50195"/>
    </source>
</evidence>
<feature type="region of interest" description="Disordered" evidence="2">
    <location>
        <begin position="182"/>
        <end position="278"/>
    </location>
</feature>
<gene>
    <name evidence="4" type="ORF">KFL_001500090</name>
</gene>
<feature type="region of interest" description="Disordered" evidence="2">
    <location>
        <begin position="805"/>
        <end position="830"/>
    </location>
</feature>
<dbReference type="InterPro" id="IPR036871">
    <property type="entry name" value="PX_dom_sf"/>
</dbReference>
<organism evidence="4 5">
    <name type="scientific">Klebsormidium nitens</name>
    <name type="common">Green alga</name>
    <name type="synonym">Ulothrix nitens</name>
    <dbReference type="NCBI Taxonomy" id="105231"/>
    <lineage>
        <taxon>Eukaryota</taxon>
        <taxon>Viridiplantae</taxon>
        <taxon>Streptophyta</taxon>
        <taxon>Klebsormidiophyceae</taxon>
        <taxon>Klebsormidiales</taxon>
        <taxon>Klebsormidiaceae</taxon>
        <taxon>Klebsormidium</taxon>
    </lineage>
</organism>
<feature type="compositionally biased region" description="Low complexity" evidence="2">
    <location>
        <begin position="196"/>
        <end position="216"/>
    </location>
</feature>
<dbReference type="EMBL" id="DF237099">
    <property type="protein sequence ID" value="GAQ83479.1"/>
    <property type="molecule type" value="Genomic_DNA"/>
</dbReference>
<dbReference type="InterPro" id="IPR044588">
    <property type="entry name" value="EREX-like"/>
</dbReference>
<reference evidence="4 5" key="1">
    <citation type="journal article" date="2014" name="Nat. Commun.">
        <title>Klebsormidium flaccidum genome reveals primary factors for plant terrestrial adaptation.</title>
        <authorList>
            <person name="Hori K."/>
            <person name="Maruyama F."/>
            <person name="Fujisawa T."/>
            <person name="Togashi T."/>
            <person name="Yamamoto N."/>
            <person name="Seo M."/>
            <person name="Sato S."/>
            <person name="Yamada T."/>
            <person name="Mori H."/>
            <person name="Tajima N."/>
            <person name="Moriyama T."/>
            <person name="Ikeuchi M."/>
            <person name="Watanabe M."/>
            <person name="Wada H."/>
            <person name="Kobayashi K."/>
            <person name="Saito M."/>
            <person name="Masuda T."/>
            <person name="Sasaki-Sekimoto Y."/>
            <person name="Mashiguchi K."/>
            <person name="Awai K."/>
            <person name="Shimojima M."/>
            <person name="Masuda S."/>
            <person name="Iwai M."/>
            <person name="Nobusawa T."/>
            <person name="Narise T."/>
            <person name="Kondo S."/>
            <person name="Saito H."/>
            <person name="Sato R."/>
            <person name="Murakawa M."/>
            <person name="Ihara Y."/>
            <person name="Oshima-Yamada Y."/>
            <person name="Ohtaka K."/>
            <person name="Satoh M."/>
            <person name="Sonobe K."/>
            <person name="Ishii M."/>
            <person name="Ohtani R."/>
            <person name="Kanamori-Sato M."/>
            <person name="Honoki R."/>
            <person name="Miyazaki D."/>
            <person name="Mochizuki H."/>
            <person name="Umetsu J."/>
            <person name="Higashi K."/>
            <person name="Shibata D."/>
            <person name="Kamiya Y."/>
            <person name="Sato N."/>
            <person name="Nakamura Y."/>
            <person name="Tabata S."/>
            <person name="Ida S."/>
            <person name="Kurokawa K."/>
            <person name="Ohta H."/>
        </authorList>
    </citation>
    <scope>NUCLEOTIDE SEQUENCE [LARGE SCALE GENOMIC DNA]</scope>
    <source>
        <strain evidence="4 5">NIES-2285</strain>
    </source>
</reference>
<protein>
    <submittedName>
        <fullName evidence="4">Phox (PX) domain-containing protein</fullName>
    </submittedName>
</protein>
<feature type="coiled-coil region" evidence="1">
    <location>
        <begin position="496"/>
        <end position="675"/>
    </location>
</feature>
<dbReference type="PROSITE" id="PS50195">
    <property type="entry name" value="PX"/>
    <property type="match status" value="1"/>
</dbReference>
<feature type="compositionally biased region" description="Low complexity" evidence="2">
    <location>
        <begin position="441"/>
        <end position="450"/>
    </location>
</feature>
<dbReference type="InterPro" id="IPR001683">
    <property type="entry name" value="PX_dom"/>
</dbReference>
<dbReference type="Gene3D" id="3.30.1520.10">
    <property type="entry name" value="Phox-like domain"/>
    <property type="match status" value="1"/>
</dbReference>
<dbReference type="STRING" id="105231.A0A1Y1I216"/>
<evidence type="ECO:0000256" key="2">
    <source>
        <dbReference type="SAM" id="MobiDB-lite"/>
    </source>
</evidence>
<feature type="region of interest" description="Disordered" evidence="2">
    <location>
        <begin position="299"/>
        <end position="453"/>
    </location>
</feature>
<keyword evidence="1" id="KW-0175">Coiled coil</keyword>
<feature type="domain" description="PX" evidence="3">
    <location>
        <begin position="54"/>
        <end position="172"/>
    </location>
</feature>
<dbReference type="GO" id="GO:0010008">
    <property type="term" value="C:endosome membrane"/>
    <property type="evidence" value="ECO:0000318"/>
    <property type="project" value="GO_Central"/>
</dbReference>
<evidence type="ECO:0000313" key="5">
    <source>
        <dbReference type="Proteomes" id="UP000054558"/>
    </source>
</evidence>
<name>A0A1Y1I216_KLENI</name>
<feature type="compositionally biased region" description="Low complexity" evidence="2">
    <location>
        <begin position="373"/>
        <end position="384"/>
    </location>
</feature>
<dbReference type="GO" id="GO:0015031">
    <property type="term" value="P:protein transport"/>
    <property type="evidence" value="ECO:0000318"/>
    <property type="project" value="GO_Central"/>
</dbReference>
<dbReference type="SUPFAM" id="SSF64268">
    <property type="entry name" value="PX domain"/>
    <property type="match status" value="1"/>
</dbReference>
<feature type="compositionally biased region" description="Basic and acidic residues" evidence="2">
    <location>
        <begin position="753"/>
        <end position="774"/>
    </location>
</feature>
<feature type="compositionally biased region" description="Basic and acidic residues" evidence="2">
    <location>
        <begin position="341"/>
        <end position="351"/>
    </location>
</feature>